<keyword evidence="7" id="KW-1185">Reference proteome</keyword>
<dbReference type="EMBL" id="CP067977">
    <property type="protein sequence ID" value="QQQ19139.1"/>
    <property type="molecule type" value="Genomic_DNA"/>
</dbReference>
<keyword evidence="4" id="KW-0326">Glycosidase</keyword>
<dbReference type="RefSeq" id="WP_201103490.1">
    <property type="nucleotide sequence ID" value="NZ_CP067977.1"/>
</dbReference>
<dbReference type="PANTHER" id="PTHR31451:SF40">
    <property type="entry name" value="GLYCOSIDE HYDROLASE FAMILY 5 DOMAIN-CONTAINING PROTEIN"/>
    <property type="match status" value="1"/>
</dbReference>
<proteinExistence type="predicted"/>
<evidence type="ECO:0000313" key="7">
    <source>
        <dbReference type="Proteomes" id="UP000595448"/>
    </source>
</evidence>
<dbReference type="Gene3D" id="3.20.20.80">
    <property type="entry name" value="Glycosidases"/>
    <property type="match status" value="1"/>
</dbReference>
<evidence type="ECO:0000259" key="5">
    <source>
        <dbReference type="Pfam" id="PF26410"/>
    </source>
</evidence>
<evidence type="ECO:0000256" key="2">
    <source>
        <dbReference type="ARBA" id="ARBA00012706"/>
    </source>
</evidence>
<feature type="domain" description="Glycoside hydrolase family 5" evidence="5">
    <location>
        <begin position="29"/>
        <end position="438"/>
    </location>
</feature>
<comment type="catalytic activity">
    <reaction evidence="1">
        <text>Random hydrolysis of (1-&gt;4)-beta-D-mannosidic linkages in mannans, galactomannans and glucomannans.</text>
        <dbReference type="EC" id="3.2.1.78"/>
    </reaction>
</comment>
<organism evidence="6 7">
    <name type="scientific">Brevundimonas vitisensis</name>
    <dbReference type="NCBI Taxonomy" id="2800818"/>
    <lineage>
        <taxon>Bacteria</taxon>
        <taxon>Pseudomonadati</taxon>
        <taxon>Pseudomonadota</taxon>
        <taxon>Alphaproteobacteria</taxon>
        <taxon>Caulobacterales</taxon>
        <taxon>Caulobacteraceae</taxon>
        <taxon>Brevundimonas</taxon>
    </lineage>
</organism>
<keyword evidence="3" id="KW-0378">Hydrolase</keyword>
<dbReference type="Proteomes" id="UP000595448">
    <property type="component" value="Chromosome"/>
</dbReference>
<protein>
    <recommendedName>
        <fullName evidence="2">mannan endo-1,4-beta-mannosidase</fullName>
        <ecNumber evidence="2">3.2.1.78</ecNumber>
    </recommendedName>
</protein>
<sequence>MFSRRAFLASSGSLVLAPPLTSRTARPGFVTRDGMALMLDGRPYRFVGANAWYLAWLGADADFGDRGRLARELDALQGDGVTNLRIAASAELSPLKNSVRPAFRDRGPEYNETLLTGLDHAMAEIGRRGMKAVLYLTNFWEWSGGMMTYLSWVNGGRYLDMNDPAHPWPAFPDFIADFYRSGEAVDLYRDYVRAVVTRINTVTGIPYAQDPTLMAWQLANEPRPAGGVTEAVANLPAFYDWINGTARLIKSLDPNHLVSTGGEGLKGSVERPEIVLESQQSTDIDYMTAHIWPGNWGWLDRKDMAGTDAAARALSRDYVAQHIGFARQLDKPLVIEEFGYPRDGDAYDPAVPATLRDGFYDDIHAAVLADAQAGGPLVGSNYWAWNGEARSPHPDHRFRSGDRAWMGDPPHEPQGWYGVFDTDQSTRAHIRAHAAALAVV</sequence>
<evidence type="ECO:0000256" key="3">
    <source>
        <dbReference type="ARBA" id="ARBA00022801"/>
    </source>
</evidence>
<evidence type="ECO:0000256" key="1">
    <source>
        <dbReference type="ARBA" id="ARBA00001678"/>
    </source>
</evidence>
<evidence type="ECO:0000313" key="6">
    <source>
        <dbReference type="EMBL" id="QQQ19139.1"/>
    </source>
</evidence>
<dbReference type="InterPro" id="IPR045053">
    <property type="entry name" value="MAN-like"/>
</dbReference>
<evidence type="ECO:0000256" key="4">
    <source>
        <dbReference type="ARBA" id="ARBA00023295"/>
    </source>
</evidence>
<accession>A0ABX7BSR5</accession>
<dbReference type="PANTHER" id="PTHR31451">
    <property type="match status" value="1"/>
</dbReference>
<dbReference type="SUPFAM" id="SSF51445">
    <property type="entry name" value="(Trans)glycosidases"/>
    <property type="match status" value="1"/>
</dbReference>
<gene>
    <name evidence="6" type="ORF">JIP62_03190</name>
</gene>
<dbReference type="InterPro" id="IPR017853">
    <property type="entry name" value="GH"/>
</dbReference>
<name>A0ABX7BSR5_9CAUL</name>
<dbReference type="InterPro" id="IPR001547">
    <property type="entry name" value="Glyco_hydro_5"/>
</dbReference>
<dbReference type="Pfam" id="PF26410">
    <property type="entry name" value="GH5_mannosidase"/>
    <property type="match status" value="1"/>
</dbReference>
<dbReference type="EC" id="3.2.1.78" evidence="2"/>
<reference evidence="6 7" key="1">
    <citation type="submission" date="2021-01" db="EMBL/GenBank/DDBJ databases">
        <title>Brevundimonas vitis sp. nov., an bacterium isolated from grape (Vitis vinifera).</title>
        <authorList>
            <person name="Jiang L."/>
            <person name="Lee J."/>
        </authorList>
    </citation>
    <scope>NUCLEOTIDE SEQUENCE [LARGE SCALE GENOMIC DNA]</scope>
    <source>
        <strain evidence="6 7">GRTSA-9</strain>
    </source>
</reference>